<organism evidence="2 3">
    <name type="scientific">Symbiodinium necroappetens</name>
    <dbReference type="NCBI Taxonomy" id="1628268"/>
    <lineage>
        <taxon>Eukaryota</taxon>
        <taxon>Sar</taxon>
        <taxon>Alveolata</taxon>
        <taxon>Dinophyceae</taxon>
        <taxon>Suessiales</taxon>
        <taxon>Symbiodiniaceae</taxon>
        <taxon>Symbiodinium</taxon>
    </lineage>
</organism>
<proteinExistence type="predicted"/>
<keyword evidence="3" id="KW-1185">Reference proteome</keyword>
<evidence type="ECO:0000313" key="3">
    <source>
        <dbReference type="Proteomes" id="UP000601435"/>
    </source>
</evidence>
<comment type="caution">
    <text evidence="2">The sequence shown here is derived from an EMBL/GenBank/DDBJ whole genome shotgun (WGS) entry which is preliminary data.</text>
</comment>
<feature type="region of interest" description="Disordered" evidence="1">
    <location>
        <begin position="197"/>
        <end position="224"/>
    </location>
</feature>
<protein>
    <submittedName>
        <fullName evidence="2">Uncharacterized protein</fullName>
    </submittedName>
</protein>
<dbReference type="OrthoDB" id="10376179at2759"/>
<gene>
    <name evidence="2" type="ORF">SNEC2469_LOCUS26956</name>
</gene>
<feature type="compositionally biased region" description="Basic and acidic residues" evidence="1">
    <location>
        <begin position="198"/>
        <end position="216"/>
    </location>
</feature>
<dbReference type="Proteomes" id="UP000601435">
    <property type="component" value="Unassembled WGS sequence"/>
</dbReference>
<evidence type="ECO:0000313" key="2">
    <source>
        <dbReference type="EMBL" id="CAE7856887.1"/>
    </source>
</evidence>
<dbReference type="AlphaFoldDB" id="A0A813A7F8"/>
<dbReference type="EMBL" id="CAJNJA010055919">
    <property type="protein sequence ID" value="CAE7856887.1"/>
    <property type="molecule type" value="Genomic_DNA"/>
</dbReference>
<reference evidence="2" key="1">
    <citation type="submission" date="2021-02" db="EMBL/GenBank/DDBJ databases">
        <authorList>
            <person name="Dougan E. K."/>
            <person name="Rhodes N."/>
            <person name="Thang M."/>
            <person name="Chan C."/>
        </authorList>
    </citation>
    <scope>NUCLEOTIDE SEQUENCE</scope>
</reference>
<accession>A0A813A7F8</accession>
<evidence type="ECO:0000256" key="1">
    <source>
        <dbReference type="SAM" id="MobiDB-lite"/>
    </source>
</evidence>
<sequence>MSMCEVRTKPCSVFVPRQREMHRAAPNGSRHFCRANGMLPKHKMQMPSLSVQPTPAQLCFPNGSGFCWHAWRLASVRMQSPVASPLGGIGEALLSDGAVAGLSEPGSPVSQAWSSVRQKRQDSPLKKLGLSPDGNFPDVEIIDALQKRGACLGPAFQCLEVNRRRQRVMSASAPDAIQWLVSLSGARCSSRHLCLPKSRPEGSRTELEAKALDRRTKPASGHPD</sequence>
<name>A0A813A7F8_9DINO</name>